<sequence length="362" mass="40772">MGGRSKRPSGGRMLRIIAAVLVLCLWAFKFPILFDESIDRAKDSPATHSSSGNSWDFLTLPQTPLAANQNLIQIEFDWINARLLGPDSYGGTDKCSLCGCPGVPTPRDCPQWYTVEDIQDSVHFMDDHSDVLIPHSRALLNKRRLEAEGDCQVKEVTQARGGWCLTPNPKGEKMTTANGSFLVPFHHVPPAKRLVDEIDKLIRDEDVRSIVDFGAGVGQYKLALTERHPDLQYYAYDGAGNAVNYTNDYLEYFDLTIPLGLPKADWVLSLEVGEHVPSKYEGMVLRNLHRHNCKGIILSWGVLGQGGYGHVNNHSNDYIIKVIEQLGYVLDQKLTARFQQAKDNYWWFKKSTMAFRRTTEVC</sequence>
<feature type="transmembrane region" description="Helical" evidence="1">
    <location>
        <begin position="12"/>
        <end position="34"/>
    </location>
</feature>
<dbReference type="InterPro" id="IPR029063">
    <property type="entry name" value="SAM-dependent_MTases_sf"/>
</dbReference>
<dbReference type="EMBL" id="OU594943">
    <property type="protein sequence ID" value="CAG9283848.1"/>
    <property type="molecule type" value="Genomic_DNA"/>
</dbReference>
<reference evidence="2" key="1">
    <citation type="submission" date="2022-02" db="EMBL/GenBank/DDBJ databases">
        <authorList>
            <person name="Giguere J D."/>
        </authorList>
    </citation>
    <scope>NUCLEOTIDE SEQUENCE</scope>
    <source>
        <strain evidence="2">CCAP 1055/1</strain>
    </source>
</reference>
<accession>A0A8J9SMD7</accession>
<name>A0A8J9SMD7_PHATR</name>
<evidence type="ECO:0000256" key="1">
    <source>
        <dbReference type="SAM" id="Phobius"/>
    </source>
</evidence>
<keyword evidence="1" id="KW-1133">Transmembrane helix</keyword>
<organism evidence="2">
    <name type="scientific">Phaeodactylum tricornutum</name>
    <name type="common">Diatom</name>
    <dbReference type="NCBI Taxonomy" id="2850"/>
    <lineage>
        <taxon>Eukaryota</taxon>
        <taxon>Sar</taxon>
        <taxon>Stramenopiles</taxon>
        <taxon>Ochrophyta</taxon>
        <taxon>Bacillariophyta</taxon>
        <taxon>Bacillariophyceae</taxon>
        <taxon>Bacillariophycidae</taxon>
        <taxon>Naviculales</taxon>
        <taxon>Phaeodactylaceae</taxon>
        <taxon>Phaeodactylum</taxon>
    </lineage>
</organism>
<keyword evidence="1" id="KW-0812">Transmembrane</keyword>
<evidence type="ECO:0000313" key="2">
    <source>
        <dbReference type="EMBL" id="CAG9283848.1"/>
    </source>
</evidence>
<protein>
    <submittedName>
        <fullName evidence="2">Uncharacterized protein</fullName>
    </submittedName>
</protein>
<dbReference type="AlphaFoldDB" id="A0A8J9SMD7"/>
<keyword evidence="1" id="KW-0472">Membrane</keyword>
<dbReference type="Proteomes" id="UP000836788">
    <property type="component" value="Chromosome 2"/>
</dbReference>
<dbReference type="Gene3D" id="3.40.50.150">
    <property type="entry name" value="Vaccinia Virus protein VP39"/>
    <property type="match status" value="1"/>
</dbReference>
<proteinExistence type="predicted"/>
<dbReference type="SUPFAM" id="SSF53335">
    <property type="entry name" value="S-adenosyl-L-methionine-dependent methyltransferases"/>
    <property type="match status" value="1"/>
</dbReference>
<gene>
    <name evidence="2" type="ORF">PTTT1_LOCUS24127</name>
</gene>